<name>A0A1G2U5H4_9BACT</name>
<evidence type="ECO:0008006" key="3">
    <source>
        <dbReference type="Google" id="ProtNLM"/>
    </source>
</evidence>
<protein>
    <recommendedName>
        <fullName evidence="3">SHS2 domain-containing protein</fullName>
    </recommendedName>
</protein>
<dbReference type="AlphaFoldDB" id="A0A1G2U5H4"/>
<accession>A0A1G2U5H4</accession>
<reference evidence="1 2" key="1">
    <citation type="journal article" date="2016" name="Nat. Commun.">
        <title>Thousands of microbial genomes shed light on interconnected biogeochemical processes in an aquifer system.</title>
        <authorList>
            <person name="Anantharaman K."/>
            <person name="Brown C.T."/>
            <person name="Hug L.A."/>
            <person name="Sharon I."/>
            <person name="Castelle C.J."/>
            <person name="Probst A.J."/>
            <person name="Thomas B.C."/>
            <person name="Singh A."/>
            <person name="Wilkins M.J."/>
            <person name="Karaoz U."/>
            <person name="Brodie E.L."/>
            <person name="Williams K.H."/>
            <person name="Hubbard S.S."/>
            <person name="Banfield J.F."/>
        </authorList>
    </citation>
    <scope>NUCLEOTIDE SEQUENCE [LARGE SCALE GENOMIC DNA]</scope>
</reference>
<dbReference type="Proteomes" id="UP000176800">
    <property type="component" value="Unassembled WGS sequence"/>
</dbReference>
<evidence type="ECO:0000313" key="2">
    <source>
        <dbReference type="Proteomes" id="UP000176800"/>
    </source>
</evidence>
<dbReference type="Gene3D" id="3.30.420.40">
    <property type="match status" value="1"/>
</dbReference>
<gene>
    <name evidence="1" type="ORF">A3B14_01750</name>
</gene>
<organism evidence="1 2">
    <name type="scientific">Candidatus Zambryskibacteria bacterium RIFCSPLOWO2_01_FULL_45_21</name>
    <dbReference type="NCBI Taxonomy" id="1802761"/>
    <lineage>
        <taxon>Bacteria</taxon>
        <taxon>Candidatus Zambryskiibacteriota</taxon>
    </lineage>
</organism>
<sequence>MSLFKKVNKEVLVFDIGSKSVAAGLVLLQDKKLPTILRVIRKNLSFDNSVENEQVLKQFIDESIVDIAKNARELPSLRGVFKGAFNQVLFVLRLPWYSSENRRVRIKKDEVFTVSGGLIDRILDEEEKKFEQTVAKGNTSRFNMGAVMIERQPVRVRLNGYDTLNPIQKKTNDLDVSIYMSIAPKSLLKNARDIVLKHSHTEGISFHSFPLVFFESIIALFPQEHNALLIDIGAKDTEISLLKHGALEKSAFFPLGWNFVERKIGESLGTSDDIASSFFRTYQENRLDATTSNAINQAIEGFKSDWLSSVHDSLSNVFEGKISSNVIFLAVEPGYSKLFENFIKDSPELNKLFGIFRVYGLSDSIIKQAVSFHAGGISDPFIAMSAIFINKHGSFLS</sequence>
<proteinExistence type="predicted"/>
<comment type="caution">
    <text evidence="1">The sequence shown here is derived from an EMBL/GenBank/DDBJ whole genome shotgun (WGS) entry which is preliminary data.</text>
</comment>
<evidence type="ECO:0000313" key="1">
    <source>
        <dbReference type="EMBL" id="OHB04714.1"/>
    </source>
</evidence>
<dbReference type="EMBL" id="MHWE01000004">
    <property type="protein sequence ID" value="OHB04714.1"/>
    <property type="molecule type" value="Genomic_DNA"/>
</dbReference>